<dbReference type="OrthoDB" id="2506647at2759"/>
<reference evidence="2" key="1">
    <citation type="journal article" date="2020" name="Stud. Mycol.">
        <title>101 Dothideomycetes genomes: A test case for predicting lifestyles and emergence of pathogens.</title>
        <authorList>
            <person name="Haridas S."/>
            <person name="Albert R."/>
            <person name="Binder M."/>
            <person name="Bloem J."/>
            <person name="LaButti K."/>
            <person name="Salamov A."/>
            <person name="Andreopoulos B."/>
            <person name="Baker S."/>
            <person name="Barry K."/>
            <person name="Bills G."/>
            <person name="Bluhm B."/>
            <person name="Cannon C."/>
            <person name="Castanera R."/>
            <person name="Culley D."/>
            <person name="Daum C."/>
            <person name="Ezra D."/>
            <person name="Gonzalez J."/>
            <person name="Henrissat B."/>
            <person name="Kuo A."/>
            <person name="Liang C."/>
            <person name="Lipzen A."/>
            <person name="Lutzoni F."/>
            <person name="Magnuson J."/>
            <person name="Mondo S."/>
            <person name="Nolan M."/>
            <person name="Ohm R."/>
            <person name="Pangilinan J."/>
            <person name="Park H.-J."/>
            <person name="Ramirez L."/>
            <person name="Alfaro M."/>
            <person name="Sun H."/>
            <person name="Tritt A."/>
            <person name="Yoshinaga Y."/>
            <person name="Zwiers L.-H."/>
            <person name="Turgeon B."/>
            <person name="Goodwin S."/>
            <person name="Spatafora J."/>
            <person name="Crous P."/>
            <person name="Grigoriev I."/>
        </authorList>
    </citation>
    <scope>NUCLEOTIDE SEQUENCE [LARGE SCALE GENOMIC DNA]</scope>
    <source>
        <strain evidence="2">CBS 304.66</strain>
    </source>
</reference>
<evidence type="ECO:0000313" key="2">
    <source>
        <dbReference type="Proteomes" id="UP000800093"/>
    </source>
</evidence>
<comment type="caution">
    <text evidence="1">The sequence shown here is derived from an EMBL/GenBank/DDBJ whole genome shotgun (WGS) entry which is preliminary data.</text>
</comment>
<accession>A0A9P4K2N0</accession>
<dbReference type="SUPFAM" id="SSF49777">
    <property type="entry name" value="PEBP-like"/>
    <property type="match status" value="1"/>
</dbReference>
<name>A0A9P4K2N0_9PLEO</name>
<dbReference type="InterPro" id="IPR035810">
    <property type="entry name" value="PEBP_euk"/>
</dbReference>
<feature type="non-terminal residue" evidence="1">
    <location>
        <position position="1"/>
    </location>
</feature>
<dbReference type="GO" id="GO:0030162">
    <property type="term" value="P:regulation of proteolysis"/>
    <property type="evidence" value="ECO:0007669"/>
    <property type="project" value="TreeGrafter"/>
</dbReference>
<dbReference type="PANTHER" id="PTHR11362:SF78">
    <property type="entry name" value="PROTEASE INHIBITOR"/>
    <property type="match status" value="1"/>
</dbReference>
<dbReference type="Gene3D" id="3.90.280.10">
    <property type="entry name" value="PEBP-like"/>
    <property type="match status" value="1"/>
</dbReference>
<sequence length="143" mass="15645">DASKPAPSLSIPSKIVNPSAKYIAIALDPDAPFPSMPLLGPVLHWIQTDLTTDDDADDDGWIKLTSSAKAVVYWGPPGPPPISAPHRYVFLVWEQPKDLTNEQARTSLGLPEEVGLRSRVRWNQEDCEKILGLGQVLGGNYFV</sequence>
<gene>
    <name evidence="1" type="ORF">CC78DRAFT_448914</name>
</gene>
<dbReference type="GO" id="GO:0046578">
    <property type="term" value="P:regulation of Ras protein signal transduction"/>
    <property type="evidence" value="ECO:0007669"/>
    <property type="project" value="TreeGrafter"/>
</dbReference>
<dbReference type="PANTHER" id="PTHR11362">
    <property type="entry name" value="PHOSPHATIDYLETHANOLAMINE-BINDING PROTEIN"/>
    <property type="match status" value="1"/>
</dbReference>
<dbReference type="EMBL" id="ML986767">
    <property type="protein sequence ID" value="KAF2258364.1"/>
    <property type="molecule type" value="Genomic_DNA"/>
</dbReference>
<dbReference type="InterPro" id="IPR036610">
    <property type="entry name" value="PEBP-like_sf"/>
</dbReference>
<evidence type="ECO:0000313" key="1">
    <source>
        <dbReference type="EMBL" id="KAF2258364.1"/>
    </source>
</evidence>
<dbReference type="Proteomes" id="UP000800093">
    <property type="component" value="Unassembled WGS sequence"/>
</dbReference>
<dbReference type="GO" id="GO:0005543">
    <property type="term" value="F:phospholipid binding"/>
    <property type="evidence" value="ECO:0007669"/>
    <property type="project" value="TreeGrafter"/>
</dbReference>
<feature type="non-terminal residue" evidence="1">
    <location>
        <position position="143"/>
    </location>
</feature>
<dbReference type="AlphaFoldDB" id="A0A9P4K2N0"/>
<dbReference type="InterPro" id="IPR008914">
    <property type="entry name" value="PEBP"/>
</dbReference>
<proteinExistence type="predicted"/>
<dbReference type="GO" id="GO:0030414">
    <property type="term" value="F:peptidase inhibitor activity"/>
    <property type="evidence" value="ECO:0007669"/>
    <property type="project" value="TreeGrafter"/>
</dbReference>
<organism evidence="1 2">
    <name type="scientific">Lojkania enalia</name>
    <dbReference type="NCBI Taxonomy" id="147567"/>
    <lineage>
        <taxon>Eukaryota</taxon>
        <taxon>Fungi</taxon>
        <taxon>Dikarya</taxon>
        <taxon>Ascomycota</taxon>
        <taxon>Pezizomycotina</taxon>
        <taxon>Dothideomycetes</taxon>
        <taxon>Pleosporomycetidae</taxon>
        <taxon>Pleosporales</taxon>
        <taxon>Pleosporales incertae sedis</taxon>
        <taxon>Lojkania</taxon>
    </lineage>
</organism>
<keyword evidence="2" id="KW-1185">Reference proteome</keyword>
<dbReference type="Pfam" id="PF01161">
    <property type="entry name" value="PBP"/>
    <property type="match status" value="1"/>
</dbReference>
<protein>
    <submittedName>
        <fullName evidence="1">PEBP-like protein</fullName>
    </submittedName>
</protein>